<dbReference type="RefSeq" id="WP_157308466.1">
    <property type="nucleotide sequence ID" value="NZ_WRXN01000011.1"/>
</dbReference>
<name>A0A7K1U9J0_9BACT</name>
<dbReference type="InterPro" id="IPR051141">
    <property type="entry name" value="UPF0339_domain"/>
</dbReference>
<evidence type="ECO:0000256" key="1">
    <source>
        <dbReference type="SAM" id="MobiDB-lite"/>
    </source>
</evidence>
<proteinExistence type="predicted"/>
<accession>A0A7K1U9J0</accession>
<feature type="region of interest" description="Disordered" evidence="1">
    <location>
        <begin position="73"/>
        <end position="92"/>
    </location>
</feature>
<dbReference type="PANTHER" id="PTHR40606">
    <property type="match status" value="1"/>
</dbReference>
<protein>
    <submittedName>
        <fullName evidence="3">DUF1508 domain-containing protein</fullName>
    </submittedName>
</protein>
<organism evidence="3 4">
    <name type="scientific">Chitinophaga tropicalis</name>
    <dbReference type="NCBI Taxonomy" id="2683588"/>
    <lineage>
        <taxon>Bacteria</taxon>
        <taxon>Pseudomonadati</taxon>
        <taxon>Bacteroidota</taxon>
        <taxon>Chitinophagia</taxon>
        <taxon>Chitinophagales</taxon>
        <taxon>Chitinophagaceae</taxon>
        <taxon>Chitinophaga</taxon>
    </lineage>
</organism>
<reference evidence="3 4" key="1">
    <citation type="submission" date="2019-12" db="EMBL/GenBank/DDBJ databases">
        <title>Chitinophaga sp. strain ysch24 (GDMCC 1.1355), whole genome shotgun sequence.</title>
        <authorList>
            <person name="Zhang X."/>
        </authorList>
    </citation>
    <scope>NUCLEOTIDE SEQUENCE [LARGE SCALE GENOMIC DNA]</scope>
    <source>
        <strain evidence="4">ysch24</strain>
    </source>
</reference>
<dbReference type="InterPro" id="IPR036913">
    <property type="entry name" value="YegP-like_sf"/>
</dbReference>
<dbReference type="Gene3D" id="2.30.29.80">
    <property type="match status" value="1"/>
</dbReference>
<gene>
    <name evidence="3" type="ORF">GO493_22425</name>
</gene>
<dbReference type="InterPro" id="IPR010879">
    <property type="entry name" value="DUF1508"/>
</dbReference>
<dbReference type="SUPFAM" id="SSF160113">
    <property type="entry name" value="YegP-like"/>
    <property type="match status" value="2"/>
</dbReference>
<dbReference type="EMBL" id="WRXN01000011">
    <property type="protein sequence ID" value="MVT11041.1"/>
    <property type="molecule type" value="Genomic_DNA"/>
</dbReference>
<evidence type="ECO:0000313" key="3">
    <source>
        <dbReference type="EMBL" id="MVT11041.1"/>
    </source>
</evidence>
<dbReference type="Proteomes" id="UP000461730">
    <property type="component" value="Unassembled WGS sequence"/>
</dbReference>
<dbReference type="PANTHER" id="PTHR40606:SF1">
    <property type="entry name" value="UPF0339 PROTEIN YEGP"/>
    <property type="match status" value="1"/>
</dbReference>
<comment type="caution">
    <text evidence="3">The sequence shown here is derived from an EMBL/GenBank/DDBJ whole genome shotgun (WGS) entry which is preliminary data.</text>
</comment>
<feature type="domain" description="DUF1508" evidence="2">
    <location>
        <begin position="61"/>
        <end position="107"/>
    </location>
</feature>
<sequence>MSNPKFEITKPHAQFYFNLKAGNGEIILSSEGYTAKRSCENGIASVQKNAPDDDQYDRKHNNGSYTFVLKAGNGEPIGRSESYTSAASRDAGIESVKRNAPNASVVDLT</sequence>
<dbReference type="AlphaFoldDB" id="A0A7K1U9J0"/>
<feature type="domain" description="DUF1508" evidence="2">
    <location>
        <begin position="14"/>
        <end position="57"/>
    </location>
</feature>
<evidence type="ECO:0000313" key="4">
    <source>
        <dbReference type="Proteomes" id="UP000461730"/>
    </source>
</evidence>
<keyword evidence="4" id="KW-1185">Reference proteome</keyword>
<dbReference type="Pfam" id="PF07411">
    <property type="entry name" value="DUF1508"/>
    <property type="match status" value="2"/>
</dbReference>
<evidence type="ECO:0000259" key="2">
    <source>
        <dbReference type="Pfam" id="PF07411"/>
    </source>
</evidence>